<keyword evidence="6" id="KW-1185">Reference proteome</keyword>
<dbReference type="InterPro" id="IPR011989">
    <property type="entry name" value="ARM-like"/>
</dbReference>
<dbReference type="RefSeq" id="XP_066074312.1">
    <property type="nucleotide sequence ID" value="XM_066218215.1"/>
</dbReference>
<feature type="compositionally biased region" description="Acidic residues" evidence="1">
    <location>
        <begin position="1707"/>
        <end position="1718"/>
    </location>
</feature>
<evidence type="ECO:0000313" key="5">
    <source>
        <dbReference type="EMBL" id="WWC87549.1"/>
    </source>
</evidence>
<proteinExistence type="predicted"/>
<dbReference type="GeneID" id="91093111"/>
<dbReference type="PANTHER" id="PTHR17695">
    <property type="entry name" value="SMALL SUBUNIT PROCESSOME COMPONENT 20 HOMOLOG"/>
    <property type="match status" value="1"/>
</dbReference>
<gene>
    <name evidence="5" type="ORF">L201_002439</name>
</gene>
<accession>A0AAX4JS01</accession>
<feature type="domain" description="U3 small nucleolar RNA-associated protein 20" evidence="3">
    <location>
        <begin position="1759"/>
        <end position="1981"/>
    </location>
</feature>
<evidence type="ECO:0008006" key="7">
    <source>
        <dbReference type="Google" id="ProtNLM"/>
    </source>
</evidence>
<dbReference type="InterPro" id="IPR016024">
    <property type="entry name" value="ARM-type_fold"/>
</dbReference>
<feature type="compositionally biased region" description="Acidic residues" evidence="1">
    <location>
        <begin position="2524"/>
        <end position="2543"/>
    </location>
</feature>
<evidence type="ECO:0000259" key="2">
    <source>
        <dbReference type="Pfam" id="PF07539"/>
    </source>
</evidence>
<dbReference type="Gene3D" id="1.25.10.10">
    <property type="entry name" value="Leucine-rich Repeat Variant"/>
    <property type="match status" value="1"/>
</dbReference>
<sequence length="2712" mass="302949">MAEPPQKRFRYATYNEQIKNISVDVGKQRGIGWEKENYDEDTEQSVTPLTSELDRLSLLDLTTPYQELQRSVVPLSSTLPLTLHNLSTIQQTFSDFYEKLQEGQEYTHSGLDSALFLHQAFFETCLGEALPYVPESAKHLLRVGALRALDPKLVERTYSTLSLILRSVASSLLKSDDTAQAILRATWKEVRPYLGPKENKRYVRKCVSDAWVGVIRKARSDGLSRLVDILLEEQTEGMEAVWSHSLKGTNGQLHSRALAIYEILLDRLIASPAEQQLTTVNMVSTALIHHCSSTTIKPVIEAVITRLDSSTSKAGTSSNNLAISISSSTTVLRVLSTFLLTRKGKRFPEPVLRPLMQRLQALLPHLTLDASLTDINLTNEDRQIRDTWRKASVACIVGCLQAGQLQHWLSPGVGLIEQLWNRFDDRECFAFCNALITLKWSGVEQFLLSHIAKSTLPALTNSPLNTLVLLNNLASAGYLAGGLSNVQGGRWRQSFVSSILSLLSQLRQRGLVEVNDRRLLGQLLKLVPALPSDANQFAADIADLINSICDNNKGKGVQVVKSGWEEDGAWNDSHVLGSLLKAANDILESPKAVGDQDLKTLLVDNNKLKDIVEKWSWNREVMKAVSPLVNRWFSELNFSENDMIELFYPNLFSADSELRLASVRMLASISSSSSPSGAEDHVPSPSGLWPLCAGVESSEMTLKNVRDRTTSIARLSRAVLSVPSSALEEWRLLLKGVITYLVAQLKVNFRPIYAETITALSSIAERHGEMIWETVWEELEKTNSAEGATMVDLGVVRPSWASADHDEGDSRRVEREEDEAEFHCPNLEKSRNMLNRVWSQASHEDKLDQQEISSQISHDRLDVLNYETQLLGTLAAVPSIAEKHSRSIIPVFFGLAKQAEDIGEEPKSTHLSTKQRQGRTASYLELLAKFVNPKAAYRSDELHTLYLDILAKGEPKLQGLALKCLMTYKSPKILPYQDSLIALLEDSKFRDELARFRLSATEQDYGVQQFQEKSALAKTRIVIIDPSHRDEALPIIIRLLYGIITSRRGKSSSAQGQTARKQAVLNTLSGCTVDELKTLIDLMLEPFGDDMNNINVTGRQQIGFLSLLTDVIRYLGPQIVPHWPRLVDTTIGLIANAQKKLSQADIETENEVEGGNAEEAEDVNMDNDKGLAPLRNIRSIGLKRLVQFFRSSVKFDFTPYLPTIYKSIISPRLDKLEVENTQAPSGTLELIATIASSPEFAPSLIEQDGRTLPKAFSCITAVKVKPAVILKVFDIIDSLLVEDEPTLTENVLLPNIRVLLDNVIGLVVSLKASANEDLTRRLLVILSRLSTIVSDGQQAQELASLLAPMLRQRQTTEKAKTNILSTLQRLYAISPDFADPSSKYFTQNYELISNLFQTLFFPSSRRALYDVLKTFAKVDNTLEKSISFTGELNAYSAKRIDEPDFDRRLTAYAQINDGSDEDLPTSTKAWLPVLRSSLFYLHEPEELAIRTSASAVLQRFISVVGQAESGPYVEALQHVIMPGIRKTLRSKQELVRNEAIHIVAHAVKTCTSVPELAELQGLLAEGDDEASFFTNITHIQVHRRARALQRLRTFVSDQKIQESTLSTIFLPILEHIVAGSTDVTDHHLINEAVQTIGGLSGELRWSRYYGLIGRFMKLGSVKSQQQKIYIRVVSAIIDNFRFTLATPQTTNGDSMYIDGENPVSAEQEGDDGAGMDGNDEEDLKQEQEVQVNIGATPEKITEVILNKLLPSLSKFVATKDETESNIRIPLALAVVKLAHALPRASSADEVLRVITTVSQILRSKDQDTRDIARDTICKIAVYLGPEWLVRVIKELETALQRGPQKHVLAVTTHAILVQATTQASDRFSNLDDSVELAVSVSAEVIWGESGKDVSSEGFKTKMREVRGATSRGFDTFQLLSQLVSPNKMSIILSPLREVMHSSQAVKQMQQIDEALRRISLGLNSNPKLGPEDILSLCYSLISGNSSYLKPKKKAVKPAETPDNFRVQMKRDSKGNEDFYPQNAHKFVVFGLDLFVTAFRRGKFDFDDVSILSRLGPMVNAIGNTLYSPAANILNLALKAAAAVLRCPVRQVEPALPTFITNIFKIIKNAGGTAESEVAQTALKTLAVILRDCKSSEISENQLKYLLEVISPDLEEPDRQNSIFTILRSIITRKFVVPEIYDLMERVSSIMVTSQSTQVQDLCRGSLLAFLLDYPQGKNRLKSQITFLIKNLEYKFELGRLSVLEILNQIFIKFSDNLIIEYSDLFLVSLIMVLNNDDSKKCRLSSSELLKLLWKRLSLSFEQESKDKKTNFVSILTSWINQKNQNETLASSALNVFGLLIESENQNQNAIQNGEDIISELLEIVKPIIEESSENLLEAESSDEIIVLDYNLPHQALSSTSKAILSSTSSVIGHGLPWKSIISHLLFPHSWVRYDAAKLLSNYLTSTSASEIESKSPYDILGENDLLDIARKSCLVLNGSKSEEGEFIFVDGKLSDEIVKVLYNIAKHWAATQETDEVLPTADDVQADGEDEDNDNEEDEQQEEEGTKRNSLSWLMSRMSFLARHLLVNRPAPNSLQAHDQWSAPILSILRFFAGVYEALSAKQGKVYLMHILSPVYRILDEGGDLSKTDDSQIEELRQLSIQIREFVQSKAGTSAFSSVWEKLRRSTITKRESRKEDKVKFSITNPVKYQERKNKKVIRGNEGKKRKIKTFQ</sequence>
<evidence type="ECO:0000256" key="1">
    <source>
        <dbReference type="SAM" id="MobiDB-lite"/>
    </source>
</evidence>
<dbReference type="GO" id="GO:0030686">
    <property type="term" value="C:90S preribosome"/>
    <property type="evidence" value="ECO:0007669"/>
    <property type="project" value="TreeGrafter"/>
</dbReference>
<organism evidence="5 6">
    <name type="scientific">Kwoniella dendrophila CBS 6074</name>
    <dbReference type="NCBI Taxonomy" id="1295534"/>
    <lineage>
        <taxon>Eukaryota</taxon>
        <taxon>Fungi</taxon>
        <taxon>Dikarya</taxon>
        <taxon>Basidiomycota</taxon>
        <taxon>Agaricomycotina</taxon>
        <taxon>Tremellomycetes</taxon>
        <taxon>Tremellales</taxon>
        <taxon>Cryptococcaceae</taxon>
        <taxon>Kwoniella</taxon>
    </lineage>
</organism>
<feature type="domain" description="U3 small nucleolar RNA-associated protein 20 C-terminal" evidence="4">
    <location>
        <begin position="2549"/>
        <end position="2709"/>
    </location>
</feature>
<dbReference type="Proteomes" id="UP001355207">
    <property type="component" value="Chromosome 3"/>
</dbReference>
<dbReference type="InterPro" id="IPR046523">
    <property type="entry name" value="UTP20_dom"/>
</dbReference>
<dbReference type="Pfam" id="PF07539">
    <property type="entry name" value="UTP20_N"/>
    <property type="match status" value="1"/>
</dbReference>
<dbReference type="GO" id="GO:0032040">
    <property type="term" value="C:small-subunit processome"/>
    <property type="evidence" value="ECO:0007669"/>
    <property type="project" value="TreeGrafter"/>
</dbReference>
<feature type="region of interest" description="Disordered" evidence="1">
    <location>
        <begin position="1699"/>
        <end position="1718"/>
    </location>
</feature>
<name>A0AAX4JS01_9TREE</name>
<dbReference type="InterPro" id="IPR052575">
    <property type="entry name" value="SSU_processome_comp_20"/>
</dbReference>
<dbReference type="EMBL" id="CP144100">
    <property type="protein sequence ID" value="WWC87549.1"/>
    <property type="molecule type" value="Genomic_DNA"/>
</dbReference>
<evidence type="ECO:0000259" key="4">
    <source>
        <dbReference type="Pfam" id="PF23099"/>
    </source>
</evidence>
<dbReference type="InterPro" id="IPR057525">
    <property type="entry name" value="UTP20_C"/>
</dbReference>
<protein>
    <recommendedName>
        <fullName evidence="7">U3 small nucleolar RNA-associated protein 20</fullName>
    </recommendedName>
</protein>
<feature type="region of interest" description="Disordered" evidence="1">
    <location>
        <begin position="2524"/>
        <end position="2548"/>
    </location>
</feature>
<feature type="region of interest" description="Disordered" evidence="1">
    <location>
        <begin position="2692"/>
        <end position="2712"/>
    </location>
</feature>
<dbReference type="Pfam" id="PF23099">
    <property type="entry name" value="UTP20_C"/>
    <property type="match status" value="1"/>
</dbReference>
<feature type="compositionally biased region" description="Basic residues" evidence="1">
    <location>
        <begin position="2693"/>
        <end position="2712"/>
    </location>
</feature>
<dbReference type="InterPro" id="IPR011430">
    <property type="entry name" value="UTP20_N"/>
</dbReference>
<dbReference type="Pfam" id="PF20416">
    <property type="entry name" value="UTP20"/>
    <property type="match status" value="1"/>
</dbReference>
<dbReference type="SUPFAM" id="SSF48371">
    <property type="entry name" value="ARM repeat"/>
    <property type="match status" value="3"/>
</dbReference>
<feature type="domain" description="U3 small nucleolar RNA-associated protein 20 N-terminal" evidence="2">
    <location>
        <begin position="919"/>
        <end position="1532"/>
    </location>
</feature>
<dbReference type="PANTHER" id="PTHR17695:SF11">
    <property type="entry name" value="SMALL SUBUNIT PROCESSOME COMPONENT 20 HOMOLOG"/>
    <property type="match status" value="1"/>
</dbReference>
<evidence type="ECO:0000313" key="6">
    <source>
        <dbReference type="Proteomes" id="UP001355207"/>
    </source>
</evidence>
<evidence type="ECO:0000259" key="3">
    <source>
        <dbReference type="Pfam" id="PF20416"/>
    </source>
</evidence>
<reference evidence="5 6" key="1">
    <citation type="submission" date="2024-01" db="EMBL/GenBank/DDBJ databases">
        <title>Comparative genomics of Cryptococcus and Kwoniella reveals pathogenesis evolution and contrasting modes of karyotype evolution via chromosome fusion or intercentromeric recombination.</title>
        <authorList>
            <person name="Coelho M.A."/>
            <person name="David-Palma M."/>
            <person name="Shea T."/>
            <person name="Bowers K."/>
            <person name="McGinley-Smith S."/>
            <person name="Mohammad A.W."/>
            <person name="Gnirke A."/>
            <person name="Yurkov A.M."/>
            <person name="Nowrousian M."/>
            <person name="Sun S."/>
            <person name="Cuomo C.A."/>
            <person name="Heitman J."/>
        </authorList>
    </citation>
    <scope>NUCLEOTIDE SEQUENCE [LARGE SCALE GENOMIC DNA]</scope>
    <source>
        <strain evidence="5 6">CBS 6074</strain>
    </source>
</reference>